<comment type="caution">
    <text evidence="1">The sequence shown here is derived from an EMBL/GenBank/DDBJ whole genome shotgun (WGS) entry which is preliminary data.</text>
</comment>
<dbReference type="EMBL" id="JAQGEC010000004">
    <property type="protein sequence ID" value="MDR9889874.1"/>
    <property type="molecule type" value="Genomic_DNA"/>
</dbReference>
<gene>
    <name evidence="1" type="ORF">O7047_06445</name>
</gene>
<organism evidence="1 2">
    <name type="scientific">Pseudenterobacter timonensis</name>
    <dbReference type="NCBI Taxonomy" id="1755099"/>
    <lineage>
        <taxon>Bacteria</taxon>
        <taxon>Pseudomonadati</taxon>
        <taxon>Pseudomonadota</taxon>
        <taxon>Gammaproteobacteria</taxon>
        <taxon>Enterobacterales</taxon>
        <taxon>Enterobacteriaceae</taxon>
        <taxon>Pseudenterobacter</taxon>
    </lineage>
</organism>
<dbReference type="InterPro" id="IPR022759">
    <property type="entry name" value="Antirestriction_protein_Ral"/>
</dbReference>
<keyword evidence="1" id="KW-0540">Nuclease</keyword>
<evidence type="ECO:0000313" key="1">
    <source>
        <dbReference type="EMBL" id="MDR9889874.1"/>
    </source>
</evidence>
<dbReference type="AlphaFoldDB" id="A0AAE4DM15"/>
<protein>
    <submittedName>
        <fullName evidence="1">Restriction endonuclease</fullName>
    </submittedName>
</protein>
<reference evidence="1" key="1">
    <citation type="submission" date="2022-12" db="EMBL/GenBank/DDBJ databases">
        <title>NDM-1 containing novel ST 2018 Pseudenterobacter timonensis.</title>
        <authorList>
            <person name="Halder G."/>
            <person name="Mandal S."/>
            <person name="Dutta S."/>
        </authorList>
    </citation>
    <scope>NUCLEOTIDE SEQUENCE</scope>
    <source>
        <strain evidence="1">CNCI147</strain>
    </source>
</reference>
<dbReference type="Pfam" id="PF11058">
    <property type="entry name" value="Ral"/>
    <property type="match status" value="1"/>
</dbReference>
<dbReference type="GO" id="GO:0004519">
    <property type="term" value="F:endonuclease activity"/>
    <property type="evidence" value="ECO:0007669"/>
    <property type="project" value="UniProtKB-KW"/>
</dbReference>
<keyword evidence="1" id="KW-0378">Hydrolase</keyword>
<dbReference type="RefSeq" id="WP_310825371.1">
    <property type="nucleotide sequence ID" value="NZ_JAQGEC010000004.1"/>
</dbReference>
<evidence type="ECO:0000313" key="2">
    <source>
        <dbReference type="Proteomes" id="UP001248822"/>
    </source>
</evidence>
<keyword evidence="1" id="KW-0255">Endonuclease</keyword>
<proteinExistence type="predicted"/>
<accession>A0AAE4DM15</accession>
<sequence length="63" mass="7142">MSTTTESETYKWCSQFKKCAGCKLDSECAVGPMDKHPYIKDGVIIDPWAIRTTEMIKRELAAK</sequence>
<name>A0AAE4DM15_9ENTR</name>
<dbReference type="Proteomes" id="UP001248822">
    <property type="component" value="Unassembled WGS sequence"/>
</dbReference>